<proteinExistence type="predicted"/>
<evidence type="ECO:0000256" key="3">
    <source>
        <dbReference type="ARBA" id="ARBA00023134"/>
    </source>
</evidence>
<dbReference type="GO" id="GO:0003746">
    <property type="term" value="F:translation elongation factor activity"/>
    <property type="evidence" value="ECO:0007669"/>
    <property type="project" value="UniProtKB-KW"/>
</dbReference>
<dbReference type="SUPFAM" id="SSF54980">
    <property type="entry name" value="EF-G C-terminal domain-like"/>
    <property type="match status" value="2"/>
</dbReference>
<dbReference type="SMART" id="SM00838">
    <property type="entry name" value="EFG_C"/>
    <property type="match status" value="1"/>
</dbReference>
<gene>
    <name evidence="6" type="ORF">M124_4127</name>
</gene>
<dbReference type="PRINTS" id="PR01037">
    <property type="entry name" value="TCRTETOQM"/>
</dbReference>
<dbReference type="Pfam" id="PF00679">
    <property type="entry name" value="EFG_C"/>
    <property type="match status" value="1"/>
</dbReference>
<sequence length="353" mass="40173">KFIKIKNLKTIYQGREINVDEVGANDIAIVEDMEDFRIGDYLGTKPCLIQGLSHQHPALKSSVRPDRSEERSKVISALNTLWIEDPSLSFSINSYSDELEISLYGLTQKEIIQTLLEERFSVKVHFDEIKTIYKERPVKKVNKIIQIEVPPNPYWATIGLTLEPLPLGTGLQIESDISYGYLNHSFQNAVFEGIRMSCQSGLHGWEVTDLKVTFTQAEYYSPVSTPADFRQLTPYVFRLALQQSGVDILEPMLYFELQIPQAASSKAITDLQKMMSEIEDISCNNEWCHIKGKVPLNTSKDYASEVSSYTKGLGVFMVKPCGYQITKGDYSDNIRMNEKDKLLFMFQKSMSSK</sequence>
<dbReference type="CDD" id="cd03711">
    <property type="entry name" value="Tet_C"/>
    <property type="match status" value="1"/>
</dbReference>
<dbReference type="PANTHER" id="PTHR43261:SF1">
    <property type="entry name" value="RIBOSOME-RELEASING FACTOR 2, MITOCHONDRIAL"/>
    <property type="match status" value="1"/>
</dbReference>
<dbReference type="InterPro" id="IPR000640">
    <property type="entry name" value="EFG_V-like"/>
</dbReference>
<dbReference type="Gene3D" id="3.30.230.10">
    <property type="match status" value="1"/>
</dbReference>
<feature type="domain" description="Translation elongation factor EFG/EF2" evidence="5">
    <location>
        <begin position="130"/>
        <end position="245"/>
    </location>
</feature>
<dbReference type="InterPro" id="IPR041095">
    <property type="entry name" value="EFG_II"/>
</dbReference>
<dbReference type="GO" id="GO:0003924">
    <property type="term" value="F:GTPase activity"/>
    <property type="evidence" value="ECO:0007669"/>
    <property type="project" value="TreeGrafter"/>
</dbReference>
<evidence type="ECO:0000259" key="5">
    <source>
        <dbReference type="SMART" id="SM00889"/>
    </source>
</evidence>
<evidence type="ECO:0000256" key="2">
    <source>
        <dbReference type="ARBA" id="ARBA00022917"/>
    </source>
</evidence>
<dbReference type="InterPro" id="IPR020568">
    <property type="entry name" value="Ribosomal_Su5_D2-typ_SF"/>
</dbReference>
<keyword evidence="6" id="KW-0251">Elongation factor</keyword>
<keyword evidence="3" id="KW-0342">GTP-binding</keyword>
<protein>
    <submittedName>
        <fullName evidence="6">Elongation factor G, domain IV family protein</fullName>
    </submittedName>
</protein>
<comment type="caution">
    <text evidence="6">The sequence shown here is derived from an EMBL/GenBank/DDBJ whole genome shotgun (WGS) entry which is preliminary data.</text>
</comment>
<dbReference type="Pfam" id="PF14492">
    <property type="entry name" value="EFG_III"/>
    <property type="match status" value="1"/>
</dbReference>
<dbReference type="Gene3D" id="3.30.70.870">
    <property type="entry name" value="Elongation Factor G (Translational Gtpase), domain 3"/>
    <property type="match status" value="1"/>
</dbReference>
<accession>A0A015U1D5</accession>
<dbReference type="InterPro" id="IPR005517">
    <property type="entry name" value="Transl_elong_EFG/EF2_IV"/>
</dbReference>
<dbReference type="GO" id="GO:0005525">
    <property type="term" value="F:GTP binding"/>
    <property type="evidence" value="ECO:0007669"/>
    <property type="project" value="UniProtKB-KW"/>
</dbReference>
<keyword evidence="2" id="KW-0648">Protein biosynthesis</keyword>
<dbReference type="CDD" id="cd01684">
    <property type="entry name" value="Tet_like_IV"/>
    <property type="match status" value="1"/>
</dbReference>
<dbReference type="InterPro" id="IPR035647">
    <property type="entry name" value="EFG_III/V"/>
</dbReference>
<dbReference type="InterPro" id="IPR014721">
    <property type="entry name" value="Ribsml_uS5_D2-typ_fold_subgr"/>
</dbReference>
<evidence type="ECO:0000313" key="6">
    <source>
        <dbReference type="EMBL" id="EXY76976.1"/>
    </source>
</evidence>
<reference evidence="6 7" key="1">
    <citation type="submission" date="2014-02" db="EMBL/GenBank/DDBJ databases">
        <authorList>
            <person name="Sears C."/>
            <person name="Carroll K."/>
            <person name="Sack B.R."/>
            <person name="Qadri F."/>
            <person name="Myers L.L."/>
            <person name="Chung G.-T."/>
            <person name="Escheverria P."/>
            <person name="Fraser C.M."/>
            <person name="Sadzewicz L."/>
            <person name="Shefchek K.A."/>
            <person name="Tallon L."/>
            <person name="Das S.P."/>
            <person name="Daugherty S."/>
            <person name="Mongodin E.F."/>
        </authorList>
    </citation>
    <scope>NUCLEOTIDE SEQUENCE [LARGE SCALE GENOMIC DNA]</scope>
    <source>
        <strain evidence="7">3988T(B)14</strain>
    </source>
</reference>
<feature type="non-terminal residue" evidence="6">
    <location>
        <position position="1"/>
    </location>
</feature>
<dbReference type="GO" id="GO:0032790">
    <property type="term" value="P:ribosome disassembly"/>
    <property type="evidence" value="ECO:0007669"/>
    <property type="project" value="TreeGrafter"/>
</dbReference>
<dbReference type="PANTHER" id="PTHR43261">
    <property type="entry name" value="TRANSLATION ELONGATION FACTOR G-RELATED"/>
    <property type="match status" value="1"/>
</dbReference>
<dbReference type="Pfam" id="PF03764">
    <property type="entry name" value="EFG_IV"/>
    <property type="match status" value="1"/>
</dbReference>
<dbReference type="EMBL" id="JGCY01000048">
    <property type="protein sequence ID" value="EXY76976.1"/>
    <property type="molecule type" value="Genomic_DNA"/>
</dbReference>
<dbReference type="InterPro" id="IPR035650">
    <property type="entry name" value="Tet_C"/>
</dbReference>
<organism evidence="6 7">
    <name type="scientific">Bacteroides fragilis str. 3988T(B)14</name>
    <dbReference type="NCBI Taxonomy" id="1339315"/>
    <lineage>
        <taxon>Bacteria</taxon>
        <taxon>Pseudomonadati</taxon>
        <taxon>Bacteroidota</taxon>
        <taxon>Bacteroidia</taxon>
        <taxon>Bacteroidales</taxon>
        <taxon>Bacteroidaceae</taxon>
        <taxon>Bacteroides</taxon>
    </lineage>
</organism>
<dbReference type="Gene3D" id="3.30.70.240">
    <property type="match status" value="1"/>
</dbReference>
<name>A0A015U1D5_BACFG</name>
<dbReference type="SMART" id="SM00889">
    <property type="entry name" value="EFG_IV"/>
    <property type="match status" value="1"/>
</dbReference>
<evidence type="ECO:0000313" key="7">
    <source>
        <dbReference type="Proteomes" id="UP000020529"/>
    </source>
</evidence>
<feature type="domain" description="Elongation factor EFG" evidence="4">
    <location>
        <begin position="247"/>
        <end position="334"/>
    </location>
</feature>
<dbReference type="PATRIC" id="fig|1339315.3.peg.126"/>
<dbReference type="Proteomes" id="UP000020529">
    <property type="component" value="Unassembled WGS sequence"/>
</dbReference>
<dbReference type="AlphaFoldDB" id="A0A015U1D5"/>
<keyword evidence="1" id="KW-0547">Nucleotide-binding</keyword>
<dbReference type="CDD" id="cd16258">
    <property type="entry name" value="Tet_III"/>
    <property type="match status" value="1"/>
</dbReference>
<evidence type="ECO:0000259" key="4">
    <source>
        <dbReference type="SMART" id="SM00838"/>
    </source>
</evidence>
<dbReference type="SUPFAM" id="SSF54211">
    <property type="entry name" value="Ribosomal protein S5 domain 2-like"/>
    <property type="match status" value="1"/>
</dbReference>
<evidence type="ECO:0000256" key="1">
    <source>
        <dbReference type="ARBA" id="ARBA00022741"/>
    </source>
</evidence>